<dbReference type="CDD" id="cd13690">
    <property type="entry name" value="PBP2_GluB"/>
    <property type="match status" value="1"/>
</dbReference>
<dbReference type="InterPro" id="IPR001638">
    <property type="entry name" value="Solute-binding_3/MltF_N"/>
</dbReference>
<dbReference type="STRING" id="1223515.B842_11485"/>
<sequence length="358" mass="39461">MRRTLATLALPLCAALFLSACSLPTLEFQRSPDEGRPALPPRPVAHAYGPPMPAGSRVEEPGAEEPREINTWDVVGSLRPYEGEHDLALTIPRIVERGRIIVGVDQSQNLLSFRDGVSGELQGFEVDLAREIARDIFGDPERVDFRFVESASRMDALERHEVDLVIRTMTVTRARQQDVSFSTPYLTTDSRLLVMRNSAIQSVAQLPGRTVCVTDGSTALEKARMYAPQSRILKTRGWADCLVALQQHQADAILSDDTILSGIAAQDPYTEIVGESLASESYAVAVARSTTGLDTDGLVRQINATIERVRDDGTWWRLYDRWFAVYLATPGPPALNYRAEPPPVPPTPPETPGEEETP</sequence>
<dbReference type="GO" id="GO:0016020">
    <property type="term" value="C:membrane"/>
    <property type="evidence" value="ECO:0007669"/>
    <property type="project" value="InterPro"/>
</dbReference>
<dbReference type="EMBL" id="CP005286">
    <property type="protein sequence ID" value="AJE34144.1"/>
    <property type="molecule type" value="Genomic_DNA"/>
</dbReference>
<dbReference type="GO" id="GO:0005576">
    <property type="term" value="C:extracellular region"/>
    <property type="evidence" value="ECO:0007669"/>
    <property type="project" value="TreeGrafter"/>
</dbReference>
<dbReference type="HOGENOM" id="CLU_019602_18_4_11"/>
<feature type="domain" description="Solute-binding protein family 3/N-terminal" evidence="6">
    <location>
        <begin position="99"/>
        <end position="326"/>
    </location>
</feature>
<dbReference type="PROSITE" id="PS51257">
    <property type="entry name" value="PROKAR_LIPOPROTEIN"/>
    <property type="match status" value="1"/>
</dbReference>
<dbReference type="SUPFAM" id="SSF53850">
    <property type="entry name" value="Periplasmic binding protein-like II"/>
    <property type="match status" value="1"/>
</dbReference>
<feature type="domain" description="Ionotropic glutamate receptor C-terminal" evidence="7">
    <location>
        <begin position="99"/>
        <end position="325"/>
    </location>
</feature>
<feature type="region of interest" description="Disordered" evidence="4">
    <location>
        <begin position="31"/>
        <end position="65"/>
    </location>
</feature>
<feature type="chain" id="PRO_5002101370" evidence="5">
    <location>
        <begin position="21"/>
        <end position="358"/>
    </location>
</feature>
<dbReference type="Gene3D" id="3.40.190.10">
    <property type="entry name" value="Periplasmic binding protein-like II"/>
    <property type="match status" value="2"/>
</dbReference>
<evidence type="ECO:0000256" key="5">
    <source>
        <dbReference type="SAM" id="SignalP"/>
    </source>
</evidence>
<evidence type="ECO:0000256" key="4">
    <source>
        <dbReference type="SAM" id="MobiDB-lite"/>
    </source>
</evidence>
<dbReference type="GO" id="GO:0006865">
    <property type="term" value="P:amino acid transport"/>
    <property type="evidence" value="ECO:0007669"/>
    <property type="project" value="TreeGrafter"/>
</dbReference>
<dbReference type="GO" id="GO:0015276">
    <property type="term" value="F:ligand-gated monoatomic ion channel activity"/>
    <property type="evidence" value="ECO:0007669"/>
    <property type="project" value="InterPro"/>
</dbReference>
<feature type="signal peptide" evidence="5">
    <location>
        <begin position="1"/>
        <end position="20"/>
    </location>
</feature>
<evidence type="ECO:0000259" key="7">
    <source>
        <dbReference type="SMART" id="SM00079"/>
    </source>
</evidence>
<dbReference type="PANTHER" id="PTHR30085">
    <property type="entry name" value="AMINO ACID ABC TRANSPORTER PERMEASE"/>
    <property type="match status" value="1"/>
</dbReference>
<evidence type="ECO:0000259" key="6">
    <source>
        <dbReference type="SMART" id="SM00062"/>
    </source>
</evidence>
<dbReference type="KEGG" id="chm:B842_11485"/>
<dbReference type="OrthoDB" id="9807888at2"/>
<keyword evidence="9" id="KW-1185">Reference proteome</keyword>
<dbReference type="SMART" id="SM00062">
    <property type="entry name" value="PBPb"/>
    <property type="match status" value="1"/>
</dbReference>
<evidence type="ECO:0000313" key="8">
    <source>
        <dbReference type="EMBL" id="AJE34144.1"/>
    </source>
</evidence>
<dbReference type="InterPro" id="IPR001320">
    <property type="entry name" value="Iontro_rcpt_C"/>
</dbReference>
<organism evidence="8 9">
    <name type="scientific">Corynebacterium humireducens NBRC 106098 = DSM 45392</name>
    <dbReference type="NCBI Taxonomy" id="1223515"/>
    <lineage>
        <taxon>Bacteria</taxon>
        <taxon>Bacillati</taxon>
        <taxon>Actinomycetota</taxon>
        <taxon>Actinomycetes</taxon>
        <taxon>Mycobacteriales</taxon>
        <taxon>Corynebacteriaceae</taxon>
        <taxon>Corynebacterium</taxon>
    </lineage>
</organism>
<dbReference type="PANTHER" id="PTHR30085:SF6">
    <property type="entry name" value="ABC TRANSPORTER GLUTAMINE-BINDING PROTEIN GLNH"/>
    <property type="match status" value="1"/>
</dbReference>
<feature type="compositionally biased region" description="Pro residues" evidence="4">
    <location>
        <begin position="340"/>
        <end position="351"/>
    </location>
</feature>
<dbReference type="GO" id="GO:0030288">
    <property type="term" value="C:outer membrane-bounded periplasmic space"/>
    <property type="evidence" value="ECO:0007669"/>
    <property type="project" value="TreeGrafter"/>
</dbReference>
<dbReference type="Pfam" id="PF00497">
    <property type="entry name" value="SBP_bac_3"/>
    <property type="match status" value="1"/>
</dbReference>
<keyword evidence="3 5" id="KW-0732">Signal</keyword>
<proteinExistence type="inferred from homology"/>
<reference evidence="8 9" key="1">
    <citation type="submission" date="2013-04" db="EMBL/GenBank/DDBJ databases">
        <title>Complete genome sequence of Corynebacterium humireducens DSM 45392(T), isolated from a wastewater-fed microbial fuel cell.</title>
        <authorList>
            <person name="Ruckert C."/>
            <person name="Albersmeier A."/>
            <person name="Kalinowski J."/>
        </authorList>
    </citation>
    <scope>NUCLEOTIDE SEQUENCE [LARGE SCALE GENOMIC DNA]</scope>
    <source>
        <strain evidence="9">MFC-5</strain>
    </source>
</reference>
<gene>
    <name evidence="8" type="ORF">B842_11485</name>
</gene>
<protein>
    <submittedName>
        <fullName evidence="8">Amino acid ABC transporter glutamin-binding protein</fullName>
    </submittedName>
</protein>
<feature type="region of interest" description="Disordered" evidence="4">
    <location>
        <begin position="336"/>
        <end position="358"/>
    </location>
</feature>
<name>A0A0B5DEH9_9CORY</name>
<accession>A0A0B5DEH9</accession>
<evidence type="ECO:0000313" key="9">
    <source>
        <dbReference type="Proteomes" id="UP000031524"/>
    </source>
</evidence>
<comment type="similarity">
    <text evidence="1">Belongs to the bacterial solute-binding protein 3 family.</text>
</comment>
<evidence type="ECO:0000256" key="2">
    <source>
        <dbReference type="ARBA" id="ARBA00022448"/>
    </source>
</evidence>
<dbReference type="AlphaFoldDB" id="A0A0B5DEH9"/>
<evidence type="ECO:0000256" key="3">
    <source>
        <dbReference type="ARBA" id="ARBA00022729"/>
    </source>
</evidence>
<keyword evidence="2" id="KW-0813">Transport</keyword>
<dbReference type="InterPro" id="IPR051455">
    <property type="entry name" value="Bact_solute-bind_prot3"/>
</dbReference>
<dbReference type="SMART" id="SM00079">
    <property type="entry name" value="PBPe"/>
    <property type="match status" value="1"/>
</dbReference>
<dbReference type="Proteomes" id="UP000031524">
    <property type="component" value="Chromosome"/>
</dbReference>
<evidence type="ECO:0000256" key="1">
    <source>
        <dbReference type="ARBA" id="ARBA00010333"/>
    </source>
</evidence>
<dbReference type="RefSeq" id="WP_040086838.1">
    <property type="nucleotide sequence ID" value="NZ_BCSU01000001.1"/>
</dbReference>